<dbReference type="PRINTS" id="PR00080">
    <property type="entry name" value="SDRFAMILY"/>
</dbReference>
<protein>
    <submittedName>
        <fullName evidence="5">3-oxoacyl-[acyl-carrier-protein] reductase</fullName>
    </submittedName>
</protein>
<dbReference type="PANTHER" id="PTHR42760:SF133">
    <property type="entry name" value="3-OXOACYL-[ACYL-CARRIER-PROTEIN] REDUCTASE"/>
    <property type="match status" value="1"/>
</dbReference>
<dbReference type="NCBIfam" id="NF009466">
    <property type="entry name" value="PRK12826.1-2"/>
    <property type="match status" value="1"/>
</dbReference>
<feature type="domain" description="Ketoreductase" evidence="4">
    <location>
        <begin position="34"/>
        <end position="207"/>
    </location>
</feature>
<dbReference type="GO" id="GO:0016616">
    <property type="term" value="F:oxidoreductase activity, acting on the CH-OH group of donors, NAD or NADP as acceptor"/>
    <property type="evidence" value="ECO:0007669"/>
    <property type="project" value="UniProtKB-ARBA"/>
</dbReference>
<evidence type="ECO:0000313" key="5">
    <source>
        <dbReference type="EMBL" id="SDU93519.1"/>
    </source>
</evidence>
<feature type="region of interest" description="Disordered" evidence="3">
    <location>
        <begin position="1"/>
        <end position="34"/>
    </location>
</feature>
<sequence>MVTETPETTAGPGGADTQSNGGPTGAVPGPGGGRVALVTGANRGIGRVIAQRLAADGFRVAGTHRSGDVPAGVLGVRADVTDVEQVDAAYKAVEAELGPVEVLVANAGVTRDTLIMRMSEEDWDTVLETNLTGTFHVVKRAARGMVRARSGRIVLISSVVGQLGSAGQVNYATSKAGLVGMARSLARELGGRGITANVVAPGFIETDMTADLDEKTVAGYQAQIPLGRMGTSDDVAAAVTFLAGPGGAYVSGAVIPVDGGLGMGH</sequence>
<dbReference type="AlphaFoldDB" id="A0A1H2MJZ2"/>
<evidence type="ECO:0000256" key="2">
    <source>
        <dbReference type="ARBA" id="ARBA00023002"/>
    </source>
</evidence>
<reference evidence="6" key="1">
    <citation type="submission" date="2016-10" db="EMBL/GenBank/DDBJ databases">
        <authorList>
            <person name="Varghese N."/>
            <person name="Submissions S."/>
        </authorList>
    </citation>
    <scope>NUCLEOTIDE SEQUENCE [LARGE SCALE GENOMIC DNA]</scope>
    <source>
        <strain evidence="6">DSM 21743</strain>
    </source>
</reference>
<dbReference type="FunFam" id="3.40.50.720:FF:000173">
    <property type="entry name" value="3-oxoacyl-[acyl-carrier protein] reductase"/>
    <property type="match status" value="1"/>
</dbReference>
<dbReference type="PRINTS" id="PR00081">
    <property type="entry name" value="GDHRDH"/>
</dbReference>
<keyword evidence="6" id="KW-1185">Reference proteome</keyword>
<accession>A0A1H2MJZ2</accession>
<dbReference type="STRING" id="546874.SAMN04488544_2218"/>
<dbReference type="PANTHER" id="PTHR42760">
    <property type="entry name" value="SHORT-CHAIN DEHYDROGENASES/REDUCTASES FAMILY MEMBER"/>
    <property type="match status" value="1"/>
</dbReference>
<evidence type="ECO:0000256" key="3">
    <source>
        <dbReference type="SAM" id="MobiDB-lite"/>
    </source>
</evidence>
<dbReference type="InterPro" id="IPR036291">
    <property type="entry name" value="NAD(P)-bd_dom_sf"/>
</dbReference>
<dbReference type="SUPFAM" id="SSF51735">
    <property type="entry name" value="NAD(P)-binding Rossmann-fold domains"/>
    <property type="match status" value="1"/>
</dbReference>
<proteinExistence type="inferred from homology"/>
<feature type="compositionally biased region" description="Gly residues" evidence="3">
    <location>
        <begin position="22"/>
        <end position="34"/>
    </location>
</feature>
<evidence type="ECO:0000313" key="6">
    <source>
        <dbReference type="Proteomes" id="UP000198825"/>
    </source>
</evidence>
<dbReference type="Gene3D" id="3.40.50.720">
    <property type="entry name" value="NAD(P)-binding Rossmann-like Domain"/>
    <property type="match status" value="1"/>
</dbReference>
<comment type="similarity">
    <text evidence="1">Belongs to the short-chain dehydrogenases/reductases (SDR) family.</text>
</comment>
<dbReference type="CDD" id="cd05333">
    <property type="entry name" value="BKR_SDR_c"/>
    <property type="match status" value="1"/>
</dbReference>
<dbReference type="Proteomes" id="UP000198825">
    <property type="component" value="Chromosome I"/>
</dbReference>
<name>A0A1H2MJZ2_9ACTN</name>
<keyword evidence="2" id="KW-0560">Oxidoreductase</keyword>
<dbReference type="PROSITE" id="PS00061">
    <property type="entry name" value="ADH_SHORT"/>
    <property type="match status" value="1"/>
</dbReference>
<evidence type="ECO:0000259" key="4">
    <source>
        <dbReference type="SMART" id="SM00822"/>
    </source>
</evidence>
<dbReference type="EMBL" id="LT629799">
    <property type="protein sequence ID" value="SDU93519.1"/>
    <property type="molecule type" value="Genomic_DNA"/>
</dbReference>
<organism evidence="5 6">
    <name type="scientific">Microlunatus sagamiharensis</name>
    <dbReference type="NCBI Taxonomy" id="546874"/>
    <lineage>
        <taxon>Bacteria</taxon>
        <taxon>Bacillati</taxon>
        <taxon>Actinomycetota</taxon>
        <taxon>Actinomycetes</taxon>
        <taxon>Propionibacteriales</taxon>
        <taxon>Propionibacteriaceae</taxon>
        <taxon>Microlunatus</taxon>
    </lineage>
</organism>
<dbReference type="SMART" id="SM00822">
    <property type="entry name" value="PKS_KR"/>
    <property type="match status" value="1"/>
</dbReference>
<evidence type="ECO:0000256" key="1">
    <source>
        <dbReference type="ARBA" id="ARBA00006484"/>
    </source>
</evidence>
<dbReference type="InterPro" id="IPR057326">
    <property type="entry name" value="KR_dom"/>
</dbReference>
<gene>
    <name evidence="5" type="ORF">SAMN04488544_2218</name>
</gene>
<dbReference type="InterPro" id="IPR002347">
    <property type="entry name" value="SDR_fam"/>
</dbReference>
<dbReference type="Pfam" id="PF13561">
    <property type="entry name" value="adh_short_C2"/>
    <property type="match status" value="1"/>
</dbReference>
<feature type="compositionally biased region" description="Low complexity" evidence="3">
    <location>
        <begin position="1"/>
        <end position="10"/>
    </location>
</feature>
<dbReference type="InterPro" id="IPR020904">
    <property type="entry name" value="Sc_DH/Rdtase_CS"/>
</dbReference>